<feature type="domain" description="KxDL" evidence="3">
    <location>
        <begin position="190"/>
        <end position="274"/>
    </location>
</feature>
<gene>
    <name evidence="4" type="ORF">TSIB3V08_LOCUS3250</name>
</gene>
<sequence>MLTLPATNIQTEPGVFPRCDNPGMKVGCTVRGTFDVGTTGGLRSGERIGHGHSPLVAALSAVLSLKNVCSIIYHWRRTLMKRPFQVSRLDALPWGKHLYLAWVLCPVELNTTSALANYATEAEEVYPHLREGRVENNFGEKPPDRDSNLSSPSSAVYSTINMAENTPESDLGSIECFQNYTAPEVFIQGLAGIVDQQDVESMIIAQKQMLQRFEKTNEMLTNCNALSVNRLKSAGAEFKKHTLLLLDMKKDLDNIFKRIRVLKTKLSTQYPQSFAGR</sequence>
<proteinExistence type="inferred from homology"/>
<dbReference type="AlphaFoldDB" id="A0A7R9ARH7"/>
<dbReference type="PANTHER" id="PTHR13511">
    <property type="entry name" value="KXDL MOTIF-CONTAINING PROTEIN 1"/>
    <property type="match status" value="1"/>
</dbReference>
<name>A0A7R9ARH7_TIMSH</name>
<evidence type="ECO:0000256" key="2">
    <source>
        <dbReference type="SAM" id="MobiDB-lite"/>
    </source>
</evidence>
<accession>A0A7R9ARH7</accession>
<organism evidence="4">
    <name type="scientific">Timema shepardi</name>
    <name type="common">Walking stick</name>
    <dbReference type="NCBI Taxonomy" id="629360"/>
    <lineage>
        <taxon>Eukaryota</taxon>
        <taxon>Metazoa</taxon>
        <taxon>Ecdysozoa</taxon>
        <taxon>Arthropoda</taxon>
        <taxon>Hexapoda</taxon>
        <taxon>Insecta</taxon>
        <taxon>Pterygota</taxon>
        <taxon>Neoptera</taxon>
        <taxon>Polyneoptera</taxon>
        <taxon>Phasmatodea</taxon>
        <taxon>Timematodea</taxon>
        <taxon>Timematoidea</taxon>
        <taxon>Timematidae</taxon>
        <taxon>Timema</taxon>
    </lineage>
</organism>
<dbReference type="InterPro" id="IPR039843">
    <property type="entry name" value="KXD1-like"/>
</dbReference>
<reference evidence="4" key="1">
    <citation type="submission" date="2020-11" db="EMBL/GenBank/DDBJ databases">
        <authorList>
            <person name="Tran Van P."/>
        </authorList>
    </citation>
    <scope>NUCLEOTIDE SEQUENCE</scope>
</reference>
<comment type="similarity">
    <text evidence="1">Belongs to the KXD1 family.</text>
</comment>
<dbReference type="EMBL" id="OC001063">
    <property type="protein sequence ID" value="CAD7259034.1"/>
    <property type="molecule type" value="Genomic_DNA"/>
</dbReference>
<evidence type="ECO:0000313" key="4">
    <source>
        <dbReference type="EMBL" id="CAD7259034.1"/>
    </source>
</evidence>
<dbReference type="PANTHER" id="PTHR13511:SF0">
    <property type="entry name" value="KXDL MOTIF-CONTAINING PROTEIN 1"/>
    <property type="match status" value="1"/>
</dbReference>
<protein>
    <recommendedName>
        <fullName evidence="3">KxDL domain-containing protein</fullName>
    </recommendedName>
</protein>
<dbReference type="InterPro" id="IPR019371">
    <property type="entry name" value="KxDL_dom"/>
</dbReference>
<evidence type="ECO:0000256" key="1">
    <source>
        <dbReference type="ARBA" id="ARBA00005913"/>
    </source>
</evidence>
<dbReference type="Pfam" id="PF10241">
    <property type="entry name" value="KxDL"/>
    <property type="match status" value="1"/>
</dbReference>
<dbReference type="GO" id="GO:0032418">
    <property type="term" value="P:lysosome localization"/>
    <property type="evidence" value="ECO:0007669"/>
    <property type="project" value="TreeGrafter"/>
</dbReference>
<feature type="region of interest" description="Disordered" evidence="2">
    <location>
        <begin position="134"/>
        <end position="153"/>
    </location>
</feature>
<dbReference type="GO" id="GO:0099078">
    <property type="term" value="C:BORC complex"/>
    <property type="evidence" value="ECO:0007669"/>
    <property type="project" value="TreeGrafter"/>
</dbReference>
<evidence type="ECO:0000259" key="3">
    <source>
        <dbReference type="Pfam" id="PF10241"/>
    </source>
</evidence>